<organism evidence="14 15">
    <name type="scientific">Proteobacteria bacterium 228</name>
    <dbReference type="NCBI Taxonomy" id="2083153"/>
    <lineage>
        <taxon>Bacteria</taxon>
        <taxon>Pseudomonadati</taxon>
        <taxon>Pseudomonadota</taxon>
    </lineage>
</organism>
<keyword evidence="9" id="KW-1133">Transmembrane helix</keyword>
<feature type="coiled-coil region" evidence="8">
    <location>
        <begin position="220"/>
        <end position="247"/>
    </location>
</feature>
<dbReference type="InterPro" id="IPR035965">
    <property type="entry name" value="PAS-like_dom_sf"/>
</dbReference>
<evidence type="ECO:0000256" key="6">
    <source>
        <dbReference type="ARBA" id="ARBA00022777"/>
    </source>
</evidence>
<dbReference type="OrthoDB" id="9760752at2"/>
<dbReference type="Pfam" id="PF08448">
    <property type="entry name" value="PAS_4"/>
    <property type="match status" value="1"/>
</dbReference>
<keyword evidence="5" id="KW-0808">Transferase</keyword>
<dbReference type="InterPro" id="IPR005467">
    <property type="entry name" value="His_kinase_dom"/>
</dbReference>
<evidence type="ECO:0000259" key="12">
    <source>
        <dbReference type="PROSITE" id="PS50113"/>
    </source>
</evidence>
<dbReference type="InterPro" id="IPR033417">
    <property type="entry name" value="CHASE8"/>
</dbReference>
<dbReference type="PRINTS" id="PR00344">
    <property type="entry name" value="BCTRLSENSOR"/>
</dbReference>
<dbReference type="InterPro" id="IPR050351">
    <property type="entry name" value="BphY/WalK/GraS-like"/>
</dbReference>
<evidence type="ECO:0000259" key="13">
    <source>
        <dbReference type="PROSITE" id="PS50885"/>
    </source>
</evidence>
<dbReference type="Pfam" id="PF00512">
    <property type="entry name" value="HisKA"/>
    <property type="match status" value="1"/>
</dbReference>
<dbReference type="SMART" id="SM00387">
    <property type="entry name" value="HATPase_c"/>
    <property type="match status" value="1"/>
</dbReference>
<dbReference type="FunFam" id="3.30.565.10:FF:000006">
    <property type="entry name" value="Sensor histidine kinase WalK"/>
    <property type="match status" value="1"/>
</dbReference>
<dbReference type="InterPro" id="IPR000700">
    <property type="entry name" value="PAS-assoc_C"/>
</dbReference>
<dbReference type="CDD" id="cd00130">
    <property type="entry name" value="PAS"/>
    <property type="match status" value="1"/>
</dbReference>
<feature type="domain" description="HAMP" evidence="13">
    <location>
        <begin position="182"/>
        <end position="235"/>
    </location>
</feature>
<dbReference type="AlphaFoldDB" id="A0A2S5KU83"/>
<dbReference type="SUPFAM" id="SSF158472">
    <property type="entry name" value="HAMP domain-like"/>
    <property type="match status" value="1"/>
</dbReference>
<evidence type="ECO:0000313" key="14">
    <source>
        <dbReference type="EMBL" id="PPC78079.1"/>
    </source>
</evidence>
<evidence type="ECO:0000256" key="7">
    <source>
        <dbReference type="ARBA" id="ARBA00023136"/>
    </source>
</evidence>
<dbReference type="SUPFAM" id="SSF55874">
    <property type="entry name" value="ATPase domain of HSP90 chaperone/DNA topoisomerase II/histidine kinase"/>
    <property type="match status" value="1"/>
</dbReference>
<dbReference type="Pfam" id="PF02518">
    <property type="entry name" value="HATPase_c"/>
    <property type="match status" value="1"/>
</dbReference>
<dbReference type="SMART" id="SM00388">
    <property type="entry name" value="HisKA"/>
    <property type="match status" value="1"/>
</dbReference>
<name>A0A2S5KU83_9PROT</name>
<dbReference type="Gene3D" id="6.10.340.10">
    <property type="match status" value="1"/>
</dbReference>
<keyword evidence="7 9" id="KW-0472">Membrane</keyword>
<dbReference type="PROSITE" id="PS50112">
    <property type="entry name" value="PAS"/>
    <property type="match status" value="1"/>
</dbReference>
<dbReference type="PROSITE" id="PS50113">
    <property type="entry name" value="PAC"/>
    <property type="match status" value="1"/>
</dbReference>
<comment type="caution">
    <text evidence="14">The sequence shown here is derived from an EMBL/GenBank/DDBJ whole genome shotgun (WGS) entry which is preliminary data.</text>
</comment>
<dbReference type="InterPro" id="IPR013656">
    <property type="entry name" value="PAS_4"/>
</dbReference>
<evidence type="ECO:0000256" key="3">
    <source>
        <dbReference type="ARBA" id="ARBA00012438"/>
    </source>
</evidence>
<dbReference type="InterPro" id="IPR036890">
    <property type="entry name" value="HATPase_C_sf"/>
</dbReference>
<evidence type="ECO:0000256" key="5">
    <source>
        <dbReference type="ARBA" id="ARBA00022679"/>
    </source>
</evidence>
<accession>A0A2S5KU83</accession>
<dbReference type="PROSITE" id="PS50885">
    <property type="entry name" value="HAMP"/>
    <property type="match status" value="1"/>
</dbReference>
<evidence type="ECO:0000256" key="4">
    <source>
        <dbReference type="ARBA" id="ARBA00022553"/>
    </source>
</evidence>
<dbReference type="GO" id="GO:0000156">
    <property type="term" value="F:phosphorelay response regulator activity"/>
    <property type="evidence" value="ECO:0007669"/>
    <property type="project" value="TreeGrafter"/>
</dbReference>
<evidence type="ECO:0000313" key="15">
    <source>
        <dbReference type="Proteomes" id="UP000238196"/>
    </source>
</evidence>
<comment type="subcellular location">
    <subcellularLocation>
        <location evidence="2">Membrane</location>
    </subcellularLocation>
</comment>
<evidence type="ECO:0000256" key="1">
    <source>
        <dbReference type="ARBA" id="ARBA00000085"/>
    </source>
</evidence>
<evidence type="ECO:0000256" key="9">
    <source>
        <dbReference type="SAM" id="Phobius"/>
    </source>
</evidence>
<feature type="domain" description="PAC" evidence="12">
    <location>
        <begin position="334"/>
        <end position="387"/>
    </location>
</feature>
<protein>
    <recommendedName>
        <fullName evidence="3">histidine kinase</fullName>
        <ecNumber evidence="3">2.7.13.3</ecNumber>
    </recommendedName>
</protein>
<dbReference type="SUPFAM" id="SSF47384">
    <property type="entry name" value="Homodimeric domain of signal transducing histidine kinase"/>
    <property type="match status" value="1"/>
</dbReference>
<dbReference type="GO" id="GO:0007234">
    <property type="term" value="P:osmosensory signaling via phosphorelay pathway"/>
    <property type="evidence" value="ECO:0007669"/>
    <property type="project" value="TreeGrafter"/>
</dbReference>
<dbReference type="GO" id="GO:0030295">
    <property type="term" value="F:protein kinase activator activity"/>
    <property type="evidence" value="ECO:0007669"/>
    <property type="project" value="TreeGrafter"/>
</dbReference>
<feature type="domain" description="PAS" evidence="11">
    <location>
        <begin position="261"/>
        <end position="331"/>
    </location>
</feature>
<evidence type="ECO:0000256" key="8">
    <source>
        <dbReference type="SAM" id="Coils"/>
    </source>
</evidence>
<sequence length="632" mass="71431">MIRVQGMRSIRHKLMLAVLSTTVLALLMSAVGYIVTDLNNYQSRVTKELITQARLIGQGSLAALQFQDPKAATETLSLLRLRPEINSAALYDAEGNLFARYINDATLADPPPAQPSSVEVDISHNHIHLFQQIHANGDPFGTVYISAEFGLQQRAQQIILIVLGVTLLSLLAAMVLSLWFQRRITQPMLAVTHQAQQVVEQHNYSLRAEKTTQDEIGYLVDAFNDMLSQIEQRTAELQQSNSQLAQEVDIRATTEAALRDSERRYRTLMTTLTTVIWRADRQGYFLPAQTSWDSYTGQTPDSHGGEGWLDAFHPKDKEKLQPLWQQACVEGLPMERNLRLWHVRSGEYRFVVFKAVPLLGPDGQPQEWMGVIDDVHERVQANQEVTRLNAELEQRVAQRTAELENANRELEAFSYSVSHDLRAPLRSIDGFSLALLEDYRDQLDGTAQDYLDRVRSAAQRMGGLIDDLLNLARVSRMELKRQPLNLSAMAEEIIAELQEAAPERQVRVHIQTDLLAYGDDRLMRVALGNLLNNAWKYTSKCAEPCIEFDRSEDEFFIRDNGAGFDMTYASRLFTAFQRLHDAQEFPGTGVGLATVQRVIRRHGGQIRAEAQINAGATFFFTLPNSKEVQHDD</sequence>
<dbReference type="InterPro" id="IPR003660">
    <property type="entry name" value="HAMP_dom"/>
</dbReference>
<dbReference type="InterPro" id="IPR036097">
    <property type="entry name" value="HisK_dim/P_sf"/>
</dbReference>
<feature type="domain" description="Histidine kinase" evidence="10">
    <location>
        <begin position="416"/>
        <end position="626"/>
    </location>
</feature>
<dbReference type="CDD" id="cd06225">
    <property type="entry name" value="HAMP"/>
    <property type="match status" value="1"/>
</dbReference>
<dbReference type="GO" id="GO:0016020">
    <property type="term" value="C:membrane"/>
    <property type="evidence" value="ECO:0007669"/>
    <property type="project" value="UniProtKB-SubCell"/>
</dbReference>
<dbReference type="CDD" id="cd00082">
    <property type="entry name" value="HisKA"/>
    <property type="match status" value="1"/>
</dbReference>
<feature type="transmembrane region" description="Helical" evidence="9">
    <location>
        <begin position="158"/>
        <end position="180"/>
    </location>
</feature>
<dbReference type="NCBIfam" id="TIGR00229">
    <property type="entry name" value="sensory_box"/>
    <property type="match status" value="1"/>
</dbReference>
<evidence type="ECO:0000259" key="10">
    <source>
        <dbReference type="PROSITE" id="PS50109"/>
    </source>
</evidence>
<dbReference type="InterPro" id="IPR003661">
    <property type="entry name" value="HisK_dim/P_dom"/>
</dbReference>
<reference evidence="14 15" key="1">
    <citation type="submission" date="2018-02" db="EMBL/GenBank/DDBJ databases">
        <title>novel marine gammaproteobacteria from coastal saline agro ecosystem.</title>
        <authorList>
            <person name="Krishnan R."/>
            <person name="Ramesh Kumar N."/>
        </authorList>
    </citation>
    <scope>NUCLEOTIDE SEQUENCE [LARGE SCALE GENOMIC DNA]</scope>
    <source>
        <strain evidence="14 15">228</strain>
    </source>
</reference>
<dbReference type="GO" id="GO:0000155">
    <property type="term" value="F:phosphorelay sensor kinase activity"/>
    <property type="evidence" value="ECO:0007669"/>
    <property type="project" value="InterPro"/>
</dbReference>
<keyword evidence="6 14" id="KW-0418">Kinase</keyword>
<gene>
    <name evidence="14" type="ORF">C4K68_07460</name>
</gene>
<dbReference type="PROSITE" id="PS50109">
    <property type="entry name" value="HIS_KIN"/>
    <property type="match status" value="1"/>
</dbReference>
<dbReference type="PANTHER" id="PTHR42878">
    <property type="entry name" value="TWO-COMPONENT HISTIDINE KINASE"/>
    <property type="match status" value="1"/>
</dbReference>
<keyword evidence="9" id="KW-0812">Transmembrane</keyword>
<dbReference type="Gene3D" id="3.30.450.20">
    <property type="entry name" value="PAS domain"/>
    <property type="match status" value="1"/>
</dbReference>
<dbReference type="Gene3D" id="3.30.565.10">
    <property type="entry name" value="Histidine kinase-like ATPase, C-terminal domain"/>
    <property type="match status" value="1"/>
</dbReference>
<evidence type="ECO:0000259" key="11">
    <source>
        <dbReference type="PROSITE" id="PS50112"/>
    </source>
</evidence>
<dbReference type="Pfam" id="PF00672">
    <property type="entry name" value="HAMP"/>
    <property type="match status" value="1"/>
</dbReference>
<dbReference type="InterPro" id="IPR000014">
    <property type="entry name" value="PAS"/>
</dbReference>
<dbReference type="Pfam" id="PF17152">
    <property type="entry name" value="CHASE8"/>
    <property type="match status" value="1"/>
</dbReference>
<dbReference type="PANTHER" id="PTHR42878:SF15">
    <property type="entry name" value="BACTERIOPHYTOCHROME"/>
    <property type="match status" value="1"/>
</dbReference>
<dbReference type="InterPro" id="IPR003594">
    <property type="entry name" value="HATPase_dom"/>
</dbReference>
<dbReference type="FunFam" id="1.10.287.130:FF:000070">
    <property type="entry name" value="Histidine kinase sensor protein"/>
    <property type="match status" value="1"/>
</dbReference>
<dbReference type="EMBL" id="PRLP01000021">
    <property type="protein sequence ID" value="PPC78079.1"/>
    <property type="molecule type" value="Genomic_DNA"/>
</dbReference>
<proteinExistence type="predicted"/>
<evidence type="ECO:0000256" key="2">
    <source>
        <dbReference type="ARBA" id="ARBA00004370"/>
    </source>
</evidence>
<keyword evidence="4" id="KW-0597">Phosphoprotein</keyword>
<keyword evidence="8" id="KW-0175">Coiled coil</keyword>
<dbReference type="EC" id="2.7.13.3" evidence="3"/>
<feature type="coiled-coil region" evidence="8">
    <location>
        <begin position="378"/>
        <end position="409"/>
    </location>
</feature>
<dbReference type="InterPro" id="IPR004358">
    <property type="entry name" value="Sig_transdc_His_kin-like_C"/>
</dbReference>
<dbReference type="Proteomes" id="UP000238196">
    <property type="component" value="Unassembled WGS sequence"/>
</dbReference>
<dbReference type="SUPFAM" id="SSF55785">
    <property type="entry name" value="PYP-like sensor domain (PAS domain)"/>
    <property type="match status" value="1"/>
</dbReference>
<dbReference type="Gene3D" id="1.10.287.130">
    <property type="match status" value="1"/>
</dbReference>
<comment type="catalytic activity">
    <reaction evidence="1">
        <text>ATP + protein L-histidine = ADP + protein N-phospho-L-histidine.</text>
        <dbReference type="EC" id="2.7.13.3"/>
    </reaction>
</comment>
<dbReference type="SMART" id="SM00304">
    <property type="entry name" value="HAMP"/>
    <property type="match status" value="1"/>
</dbReference>